<evidence type="ECO:0000313" key="1">
    <source>
        <dbReference type="EMBL" id="KAF7787255.1"/>
    </source>
</evidence>
<accession>A0A8T0CB89</accession>
<sequence length="375" mass="40589">MTYTELPSFIDVNEGEEVTLSLNTTGNNAKNLTFTWTVRGVNGDVPFTGQGSDTITFTAPEVSQQSSLSISVKLEDSSNVIGFVNQFSSVSVADTDTKIIAPQPNTGNVVEALDLSVLTFGSTWTETAHQYIKTQRDDGGFNNVVVKLTRPMDIINVDQNDPAFTARVCGEQQNSSVKIAEFYTDIDCTEGTGSTVLTQNENSFTITRMCGENVAATSTFKHVSDTQKDSFGQLSVNFTNYPELSETTQVCGIIATTTVEALETGGTNVVDSATATTLRLASEYEGSPLLLKFVMDDAPDSPFASISNVHGLDQKYAQLSTPVFPELSGLKNSWGTIDLSRDNTDTHIKAEFDFTLPLGTFKDEEVTGSFELKLN</sequence>
<reference evidence="1 2" key="1">
    <citation type="journal article" date="2012" name="J. Bacteriol.">
        <title>Genome sequence of the cycloprodigiosin-producing bacterial strain Pseudoalteromonas rubra ATCC 29570(T).</title>
        <authorList>
            <person name="Xie B.B."/>
            <person name="Shu Y.L."/>
            <person name="Qin Q.L."/>
            <person name="Rong J.C."/>
            <person name="Zhang X.Y."/>
            <person name="Chen X.L."/>
            <person name="Zhou B.C."/>
            <person name="Zhang Y.Z."/>
        </authorList>
    </citation>
    <scope>NUCLEOTIDE SEQUENCE [LARGE SCALE GENOMIC DNA]</scope>
    <source>
        <strain evidence="1 2">DSM 6842</strain>
    </source>
</reference>
<comment type="caution">
    <text evidence="1">The sequence shown here is derived from an EMBL/GenBank/DDBJ whole genome shotgun (WGS) entry which is preliminary data.</text>
</comment>
<protein>
    <submittedName>
        <fullName evidence="1">Uncharacterized protein</fullName>
    </submittedName>
</protein>
<dbReference type="Gene3D" id="2.60.40.10">
    <property type="entry name" value="Immunoglobulins"/>
    <property type="match status" value="1"/>
</dbReference>
<name>A0A8T0CB89_9GAMM</name>
<proteinExistence type="predicted"/>
<gene>
    <name evidence="1" type="ORF">PRUB_a4438</name>
</gene>
<dbReference type="EMBL" id="AHCD03000032">
    <property type="protein sequence ID" value="KAF7787255.1"/>
    <property type="molecule type" value="Genomic_DNA"/>
</dbReference>
<dbReference type="Proteomes" id="UP000016480">
    <property type="component" value="Unassembled WGS sequence"/>
</dbReference>
<organism evidence="1 2">
    <name type="scientific">Pseudoalteromonas rubra</name>
    <dbReference type="NCBI Taxonomy" id="43658"/>
    <lineage>
        <taxon>Bacteria</taxon>
        <taxon>Pseudomonadati</taxon>
        <taxon>Pseudomonadota</taxon>
        <taxon>Gammaproteobacteria</taxon>
        <taxon>Alteromonadales</taxon>
        <taxon>Pseudoalteromonadaceae</taxon>
        <taxon>Pseudoalteromonas</taxon>
    </lineage>
</organism>
<dbReference type="InterPro" id="IPR013783">
    <property type="entry name" value="Ig-like_fold"/>
</dbReference>
<dbReference type="AlphaFoldDB" id="A0A8T0CB89"/>
<evidence type="ECO:0000313" key="2">
    <source>
        <dbReference type="Proteomes" id="UP000016480"/>
    </source>
</evidence>